<reference evidence="2" key="2">
    <citation type="submission" date="2021-04" db="EMBL/GenBank/DDBJ databases">
        <authorList>
            <person name="Gilroy R."/>
        </authorList>
    </citation>
    <scope>NUCLEOTIDE SEQUENCE</scope>
    <source>
        <strain evidence="2">CHK183-5548</strain>
    </source>
</reference>
<sequence length="162" mass="18222">MKKIVKSVLIGLAVTILGTMPTLASVKDIENQNTLNSHEVMVKIYDRRGNWIADGMLSISNPRNGRIGIYMTTQCHVPVDEIQMDIAVEQYDTGIKDWKQVDYLTYNFYPENGKNLTEATIDIQLAGHPANQTYRLQGWHTVFLNGSFEDLESATSGIQITN</sequence>
<feature type="signal peptide" evidence="1">
    <location>
        <begin position="1"/>
        <end position="24"/>
    </location>
</feature>
<dbReference type="AlphaFoldDB" id="A0A9D2PEE9"/>
<accession>A0A9D2PEE9</accession>
<keyword evidence="1" id="KW-0732">Signal</keyword>
<proteinExistence type="predicted"/>
<evidence type="ECO:0000256" key="1">
    <source>
        <dbReference type="SAM" id="SignalP"/>
    </source>
</evidence>
<reference evidence="2" key="1">
    <citation type="journal article" date="2021" name="PeerJ">
        <title>Extensive microbial diversity within the chicken gut microbiome revealed by metagenomics and culture.</title>
        <authorList>
            <person name="Gilroy R."/>
            <person name="Ravi A."/>
            <person name="Getino M."/>
            <person name="Pursley I."/>
            <person name="Horton D.L."/>
            <person name="Alikhan N.F."/>
            <person name="Baker D."/>
            <person name="Gharbi K."/>
            <person name="Hall N."/>
            <person name="Watson M."/>
            <person name="Adriaenssens E.M."/>
            <person name="Foster-Nyarko E."/>
            <person name="Jarju S."/>
            <person name="Secka A."/>
            <person name="Antonio M."/>
            <person name="Oren A."/>
            <person name="Chaudhuri R.R."/>
            <person name="La Ragione R."/>
            <person name="Hildebrand F."/>
            <person name="Pallen M.J."/>
        </authorList>
    </citation>
    <scope>NUCLEOTIDE SEQUENCE</scope>
    <source>
        <strain evidence="2">CHK183-5548</strain>
    </source>
</reference>
<feature type="chain" id="PRO_5038934324" evidence="1">
    <location>
        <begin position="25"/>
        <end position="162"/>
    </location>
</feature>
<comment type="caution">
    <text evidence="2">The sequence shown here is derived from an EMBL/GenBank/DDBJ whole genome shotgun (WGS) entry which is preliminary data.</text>
</comment>
<protein>
    <submittedName>
        <fullName evidence="2">Uncharacterized protein</fullName>
    </submittedName>
</protein>
<dbReference type="Proteomes" id="UP000823883">
    <property type="component" value="Unassembled WGS sequence"/>
</dbReference>
<organism evidence="2 3">
    <name type="scientific">Candidatus Lachnoclostridium pullistercoris</name>
    <dbReference type="NCBI Taxonomy" id="2838632"/>
    <lineage>
        <taxon>Bacteria</taxon>
        <taxon>Bacillati</taxon>
        <taxon>Bacillota</taxon>
        <taxon>Clostridia</taxon>
        <taxon>Lachnospirales</taxon>
        <taxon>Lachnospiraceae</taxon>
    </lineage>
</organism>
<evidence type="ECO:0000313" key="3">
    <source>
        <dbReference type="Proteomes" id="UP000823883"/>
    </source>
</evidence>
<dbReference type="EMBL" id="DWWL01000070">
    <property type="protein sequence ID" value="HJC48536.1"/>
    <property type="molecule type" value="Genomic_DNA"/>
</dbReference>
<name>A0A9D2PEE9_9FIRM</name>
<evidence type="ECO:0000313" key="2">
    <source>
        <dbReference type="EMBL" id="HJC48536.1"/>
    </source>
</evidence>
<gene>
    <name evidence="2" type="ORF">IAA04_10835</name>
</gene>